<dbReference type="GO" id="GO:0046872">
    <property type="term" value="F:metal ion binding"/>
    <property type="evidence" value="ECO:0007669"/>
    <property type="project" value="UniProtKB-KW"/>
</dbReference>
<sequence>MDILSALWGYGDSLLSYVVPFLLVLTVIVFVHELGHFLVARWCGVGISVFSIGFGPEIAGFTDKHNTRWRFSWIPLGGYVKFIDDENAASAQGREAFEKLSEEDKKRSFQGKTLAQRAAIVAAGPIANFLLAIAIFTVMFSLFGQQVTAPNVDVVREGSAAEAAGFKPGDVVLEVDDTRIESFGEMQRIVSTQPGEELSFLVERDGKEIRLTATPELQEVEDRFGNKIPMGILGIQRNAGASEWTLKREDPITALGMAVNQTWFVVSHSLGYVYDVVIGRAKPDQLGGPIRIAQVSGQAASLGILAVINFAAIISISIGLINLFPIPMLDGGHLLYYAVEAIRGRPLSERSQEVGFRIGLAVVLMLMIFATWNDLIHLSFS</sequence>
<dbReference type="NCBIfam" id="TIGR00054">
    <property type="entry name" value="RIP metalloprotease RseP"/>
    <property type="match status" value="1"/>
</dbReference>
<evidence type="ECO:0000256" key="3">
    <source>
        <dbReference type="ARBA" id="ARBA00007931"/>
    </source>
</evidence>
<organism evidence="13 14">
    <name type="scientific">Methyloligella halotolerans</name>
    <dbReference type="NCBI Taxonomy" id="1177755"/>
    <lineage>
        <taxon>Bacteria</taxon>
        <taxon>Pseudomonadati</taxon>
        <taxon>Pseudomonadota</taxon>
        <taxon>Alphaproteobacteria</taxon>
        <taxon>Hyphomicrobiales</taxon>
        <taxon>Hyphomicrobiaceae</taxon>
        <taxon>Methyloligella</taxon>
    </lineage>
</organism>
<evidence type="ECO:0000256" key="11">
    <source>
        <dbReference type="RuleBase" id="RU362031"/>
    </source>
</evidence>
<evidence type="ECO:0000259" key="12">
    <source>
        <dbReference type="SMART" id="SM00228"/>
    </source>
</evidence>
<dbReference type="GO" id="GO:0006508">
    <property type="term" value="P:proteolysis"/>
    <property type="evidence" value="ECO:0007669"/>
    <property type="project" value="UniProtKB-KW"/>
</dbReference>
<keyword evidence="7 11" id="KW-0862">Zinc</keyword>
<comment type="cofactor">
    <cofactor evidence="1 11">
        <name>Zn(2+)</name>
        <dbReference type="ChEBI" id="CHEBI:29105"/>
    </cofactor>
</comment>
<evidence type="ECO:0000313" key="14">
    <source>
        <dbReference type="Proteomes" id="UP000095087"/>
    </source>
</evidence>
<dbReference type="GO" id="GO:0016020">
    <property type="term" value="C:membrane"/>
    <property type="evidence" value="ECO:0007669"/>
    <property type="project" value="UniProtKB-SubCell"/>
</dbReference>
<dbReference type="EMBL" id="MASI01000001">
    <property type="protein sequence ID" value="ODA68489.1"/>
    <property type="molecule type" value="Genomic_DNA"/>
</dbReference>
<comment type="caution">
    <text evidence="13">The sequence shown here is derived from an EMBL/GenBank/DDBJ whole genome shotgun (WGS) entry which is preliminary data.</text>
</comment>
<keyword evidence="9 11" id="KW-0482">Metalloprotease</keyword>
<dbReference type="InterPro" id="IPR036034">
    <property type="entry name" value="PDZ_sf"/>
</dbReference>
<keyword evidence="5 11" id="KW-0812">Transmembrane</keyword>
<name>A0A1E2S2B8_9HYPH</name>
<evidence type="ECO:0000256" key="8">
    <source>
        <dbReference type="ARBA" id="ARBA00022989"/>
    </source>
</evidence>
<dbReference type="Gene3D" id="2.30.42.10">
    <property type="match status" value="1"/>
</dbReference>
<dbReference type="RefSeq" id="WP_069093786.1">
    <property type="nucleotide sequence ID" value="NZ_MASI01000001.1"/>
</dbReference>
<keyword evidence="10 11" id="KW-0472">Membrane</keyword>
<dbReference type="PATRIC" id="fig|1177755.3.peg.311"/>
<feature type="domain" description="PDZ" evidence="12">
    <location>
        <begin position="136"/>
        <end position="206"/>
    </location>
</feature>
<feature type="transmembrane region" description="Helical" evidence="11">
    <location>
        <begin position="299"/>
        <end position="324"/>
    </location>
</feature>
<gene>
    <name evidence="13" type="ORF">A7A08_00312</name>
</gene>
<keyword evidence="6 11" id="KW-0378">Hydrolase</keyword>
<evidence type="ECO:0000313" key="13">
    <source>
        <dbReference type="EMBL" id="ODA68489.1"/>
    </source>
</evidence>
<dbReference type="PANTHER" id="PTHR42837:SF2">
    <property type="entry name" value="MEMBRANE METALLOPROTEASE ARASP2, CHLOROPLASTIC-RELATED"/>
    <property type="match status" value="1"/>
</dbReference>
<dbReference type="STRING" id="1177755.A7A08_00312"/>
<feature type="transmembrane region" description="Helical" evidence="11">
    <location>
        <begin position="354"/>
        <end position="372"/>
    </location>
</feature>
<accession>A0A1E2S2B8</accession>
<dbReference type="SMART" id="SM00228">
    <property type="entry name" value="PDZ"/>
    <property type="match status" value="1"/>
</dbReference>
<reference evidence="13 14" key="1">
    <citation type="submission" date="2016-07" db="EMBL/GenBank/DDBJ databases">
        <title>Draft genome sequence of Methyloligella halotolerans C2T (VKM B-2706T=CCUG 61687T=DSM 25045T), a halotolerant polyhydroxybutyrate accumulating methylotroph.</title>
        <authorList>
            <person name="Vasilenko O.V."/>
            <person name="Doronina N.V."/>
            <person name="Poroshina M.N."/>
            <person name="Tarlachkov S.V."/>
            <person name="Trotsenko Y.A."/>
        </authorList>
    </citation>
    <scope>NUCLEOTIDE SEQUENCE [LARGE SCALE GENOMIC DNA]</scope>
    <source>
        <strain evidence="13 14">VKM B-2706</strain>
    </source>
</reference>
<dbReference type="CDD" id="cd23081">
    <property type="entry name" value="cpPDZ_EcRseP-like"/>
    <property type="match status" value="1"/>
</dbReference>
<keyword evidence="8 11" id="KW-1133">Transmembrane helix</keyword>
<comment type="subcellular location">
    <subcellularLocation>
        <location evidence="2">Membrane</location>
        <topology evidence="2">Multi-pass membrane protein</topology>
    </subcellularLocation>
</comment>
<evidence type="ECO:0000256" key="2">
    <source>
        <dbReference type="ARBA" id="ARBA00004141"/>
    </source>
</evidence>
<evidence type="ECO:0000256" key="4">
    <source>
        <dbReference type="ARBA" id="ARBA00022670"/>
    </source>
</evidence>
<dbReference type="SUPFAM" id="SSF50156">
    <property type="entry name" value="PDZ domain-like"/>
    <property type="match status" value="1"/>
</dbReference>
<dbReference type="CDD" id="cd06163">
    <property type="entry name" value="S2P-M50_PDZ_RseP-like"/>
    <property type="match status" value="1"/>
</dbReference>
<evidence type="ECO:0000256" key="1">
    <source>
        <dbReference type="ARBA" id="ARBA00001947"/>
    </source>
</evidence>
<dbReference type="InterPro" id="IPR008915">
    <property type="entry name" value="Peptidase_M50"/>
</dbReference>
<evidence type="ECO:0000256" key="10">
    <source>
        <dbReference type="ARBA" id="ARBA00023136"/>
    </source>
</evidence>
<evidence type="ECO:0000256" key="7">
    <source>
        <dbReference type="ARBA" id="ARBA00022833"/>
    </source>
</evidence>
<dbReference type="InterPro" id="IPR041489">
    <property type="entry name" value="PDZ_6"/>
</dbReference>
<dbReference type="PANTHER" id="PTHR42837">
    <property type="entry name" value="REGULATOR OF SIGMA-E PROTEASE RSEP"/>
    <property type="match status" value="1"/>
</dbReference>
<dbReference type="EC" id="3.4.24.-" evidence="11"/>
<comment type="similarity">
    <text evidence="3 11">Belongs to the peptidase M50B family.</text>
</comment>
<dbReference type="InterPro" id="IPR001478">
    <property type="entry name" value="PDZ"/>
</dbReference>
<evidence type="ECO:0000256" key="6">
    <source>
        <dbReference type="ARBA" id="ARBA00022801"/>
    </source>
</evidence>
<dbReference type="GO" id="GO:0004222">
    <property type="term" value="F:metalloendopeptidase activity"/>
    <property type="evidence" value="ECO:0007669"/>
    <property type="project" value="InterPro"/>
</dbReference>
<dbReference type="Pfam" id="PF02163">
    <property type="entry name" value="Peptidase_M50"/>
    <property type="match status" value="1"/>
</dbReference>
<evidence type="ECO:0000256" key="9">
    <source>
        <dbReference type="ARBA" id="ARBA00023049"/>
    </source>
</evidence>
<proteinExistence type="inferred from homology"/>
<dbReference type="AlphaFoldDB" id="A0A1E2S2B8"/>
<protein>
    <recommendedName>
        <fullName evidence="11">Zinc metalloprotease</fullName>
        <ecNumber evidence="11">3.4.24.-</ecNumber>
    </recommendedName>
</protein>
<keyword evidence="4 13" id="KW-0645">Protease</keyword>
<dbReference type="InterPro" id="IPR004387">
    <property type="entry name" value="Pept_M50_Zn"/>
</dbReference>
<keyword evidence="14" id="KW-1185">Reference proteome</keyword>
<evidence type="ECO:0000256" key="5">
    <source>
        <dbReference type="ARBA" id="ARBA00022692"/>
    </source>
</evidence>
<feature type="transmembrane region" description="Helical" evidence="11">
    <location>
        <begin position="118"/>
        <end position="143"/>
    </location>
</feature>
<dbReference type="Pfam" id="PF17820">
    <property type="entry name" value="PDZ_6"/>
    <property type="match status" value="1"/>
</dbReference>
<dbReference type="OrthoDB" id="9782003at2"/>
<keyword evidence="11" id="KW-0479">Metal-binding</keyword>
<dbReference type="Proteomes" id="UP000095087">
    <property type="component" value="Unassembled WGS sequence"/>
</dbReference>
<feature type="transmembrane region" description="Helical" evidence="11">
    <location>
        <begin position="14"/>
        <end position="31"/>
    </location>
</feature>